<reference evidence="2 3" key="1">
    <citation type="submission" date="2020-09" db="EMBL/GenBank/DDBJ databases">
        <title>Draft Genome Sequence of Aminobacter carboxidus type strain DSM 1086, a soil Gram-negative carboxydobacterium.</title>
        <authorList>
            <person name="Turrini P."/>
            <person name="Tescari M."/>
            <person name="Artuso I."/>
            <person name="Lugli G.A."/>
            <person name="Frangipani E."/>
            <person name="Ventura M."/>
            <person name="Visca P."/>
        </authorList>
    </citation>
    <scope>NUCLEOTIDE SEQUENCE [LARGE SCALE GENOMIC DNA]</scope>
    <source>
        <strain evidence="2 3">DSM 1086</strain>
    </source>
</reference>
<sequence>MVDEPKNRGGDVADIARLVVALVGSALVGVGGWLHYPPLGFAASGLMLFTIAVLGTVRAR</sequence>
<feature type="transmembrane region" description="Helical" evidence="1">
    <location>
        <begin position="39"/>
        <end position="57"/>
    </location>
</feature>
<evidence type="ECO:0000313" key="3">
    <source>
        <dbReference type="Proteomes" id="UP000598227"/>
    </source>
</evidence>
<protein>
    <submittedName>
        <fullName evidence="2">Uncharacterized protein</fullName>
    </submittedName>
</protein>
<dbReference type="EMBL" id="JACZEP010000017">
    <property type="protein sequence ID" value="MBE1208119.1"/>
    <property type="molecule type" value="Genomic_DNA"/>
</dbReference>
<gene>
    <name evidence="2" type="ORF">IHE39_27890</name>
</gene>
<proteinExistence type="predicted"/>
<keyword evidence="1" id="KW-0812">Transmembrane</keyword>
<keyword evidence="1" id="KW-0472">Membrane</keyword>
<name>A0ABR9GWR5_9HYPH</name>
<accession>A0ABR9GWR5</accession>
<feature type="transmembrane region" description="Helical" evidence="1">
    <location>
        <begin position="12"/>
        <end position="33"/>
    </location>
</feature>
<keyword evidence="3" id="KW-1185">Reference proteome</keyword>
<organism evidence="2 3">
    <name type="scientific">Aminobacter carboxidus</name>
    <dbReference type="NCBI Taxonomy" id="376165"/>
    <lineage>
        <taxon>Bacteria</taxon>
        <taxon>Pseudomonadati</taxon>
        <taxon>Pseudomonadota</taxon>
        <taxon>Alphaproteobacteria</taxon>
        <taxon>Hyphomicrobiales</taxon>
        <taxon>Phyllobacteriaceae</taxon>
        <taxon>Aminobacter</taxon>
    </lineage>
</organism>
<dbReference type="Proteomes" id="UP000598227">
    <property type="component" value="Unassembled WGS sequence"/>
</dbReference>
<dbReference type="RefSeq" id="WP_192568794.1">
    <property type="nucleotide sequence ID" value="NZ_JACZEP010000017.1"/>
</dbReference>
<evidence type="ECO:0000313" key="2">
    <source>
        <dbReference type="EMBL" id="MBE1208119.1"/>
    </source>
</evidence>
<comment type="caution">
    <text evidence="2">The sequence shown here is derived from an EMBL/GenBank/DDBJ whole genome shotgun (WGS) entry which is preliminary data.</text>
</comment>
<evidence type="ECO:0000256" key="1">
    <source>
        <dbReference type="SAM" id="Phobius"/>
    </source>
</evidence>
<keyword evidence="1" id="KW-1133">Transmembrane helix</keyword>